<keyword evidence="1" id="KW-0472">Membrane</keyword>
<protein>
    <submittedName>
        <fullName evidence="2">Uncharacterized protein</fullName>
    </submittedName>
</protein>
<proteinExistence type="predicted"/>
<comment type="caution">
    <text evidence="2">The sequence shown here is derived from an EMBL/GenBank/DDBJ whole genome shotgun (WGS) entry which is preliminary data.</text>
</comment>
<dbReference type="OrthoDB" id="1427060at2"/>
<dbReference type="Proteomes" id="UP000289859">
    <property type="component" value="Unassembled WGS sequence"/>
</dbReference>
<dbReference type="EMBL" id="QOVK01000020">
    <property type="protein sequence ID" value="RXG15755.1"/>
    <property type="molecule type" value="Genomic_DNA"/>
</dbReference>
<keyword evidence="3" id="KW-1185">Reference proteome</keyword>
<evidence type="ECO:0000256" key="1">
    <source>
        <dbReference type="SAM" id="Phobius"/>
    </source>
</evidence>
<dbReference type="RefSeq" id="WP_128766589.1">
    <property type="nucleotide sequence ID" value="NZ_JBHUOO010000022.1"/>
</dbReference>
<feature type="transmembrane region" description="Helical" evidence="1">
    <location>
        <begin position="58"/>
        <end position="76"/>
    </location>
</feature>
<feature type="transmembrane region" description="Helical" evidence="1">
    <location>
        <begin position="91"/>
        <end position="112"/>
    </location>
</feature>
<name>A0A4Q0NVM8_9FLAO</name>
<accession>A0A4Q0NVM8</accession>
<feature type="transmembrane region" description="Helical" evidence="1">
    <location>
        <begin position="170"/>
        <end position="190"/>
    </location>
</feature>
<reference evidence="2 3" key="1">
    <citation type="submission" date="2018-07" db="EMBL/GenBank/DDBJ databases">
        <title>Leeuwenhoekiella genomics.</title>
        <authorList>
            <person name="Tahon G."/>
            <person name="Willems A."/>
        </authorList>
    </citation>
    <scope>NUCLEOTIDE SEQUENCE [LARGE SCALE GENOMIC DNA]</scope>
    <source>
        <strain evidence="2 3">LMG 29608</strain>
    </source>
</reference>
<sequence length="222" mass="25594">MTEAENDYLKEVASEIKMPVITDPKEDKEIDSESSKQNYLNLLTENIRSNNRAIQRNSLVLVSSLAIYTLVLLGYINEVNVLSFQLTDKNILLNGIAVLFSYLYMANIIRWYNNIDLRIKFDELAKDLYKIGSISDTLNAIRPFSILFHGLDYQTEKKDLKRWMKWPGTILQSFVILGPIIFDVYFIVNIVRLNTFNFIACLCGLLTFLITVNTIIYAAKSR</sequence>
<organism evidence="2 3">
    <name type="scientific">Leeuwenhoekiella polynyae</name>
    <dbReference type="NCBI Taxonomy" id="1550906"/>
    <lineage>
        <taxon>Bacteria</taxon>
        <taxon>Pseudomonadati</taxon>
        <taxon>Bacteroidota</taxon>
        <taxon>Flavobacteriia</taxon>
        <taxon>Flavobacteriales</taxon>
        <taxon>Flavobacteriaceae</taxon>
        <taxon>Leeuwenhoekiella</taxon>
    </lineage>
</organism>
<keyword evidence="1" id="KW-0812">Transmembrane</keyword>
<evidence type="ECO:0000313" key="3">
    <source>
        <dbReference type="Proteomes" id="UP000289859"/>
    </source>
</evidence>
<dbReference type="AlphaFoldDB" id="A0A4Q0NVM8"/>
<gene>
    <name evidence="2" type="ORF">DSM02_3296</name>
</gene>
<evidence type="ECO:0000313" key="2">
    <source>
        <dbReference type="EMBL" id="RXG15755.1"/>
    </source>
</evidence>
<keyword evidence="1" id="KW-1133">Transmembrane helix</keyword>
<feature type="transmembrane region" description="Helical" evidence="1">
    <location>
        <begin position="196"/>
        <end position="219"/>
    </location>
</feature>